<feature type="signal peptide" evidence="2">
    <location>
        <begin position="1"/>
        <end position="20"/>
    </location>
</feature>
<proteinExistence type="predicted"/>
<reference evidence="4 5" key="1">
    <citation type="submission" date="2024-01" db="EMBL/GenBank/DDBJ databases">
        <title>Pedobacter sp. nov., isolated from oil-contaminated soil.</title>
        <authorList>
            <person name="Le N.T.T."/>
        </authorList>
    </citation>
    <scope>NUCLEOTIDE SEQUENCE [LARGE SCALE GENOMIC DNA]</scope>
    <source>
        <strain evidence="4 5">VNH31</strain>
    </source>
</reference>
<evidence type="ECO:0000313" key="4">
    <source>
        <dbReference type="EMBL" id="MEE1884629.1"/>
    </source>
</evidence>
<dbReference type="PANTHER" id="PTHR30570:SF1">
    <property type="entry name" value="PHOSPHATE-BINDING PROTEIN PSTS"/>
    <property type="match status" value="1"/>
</dbReference>
<evidence type="ECO:0000259" key="3">
    <source>
        <dbReference type="Pfam" id="PF12849"/>
    </source>
</evidence>
<name>A0ABU7GZX8_9SPHI</name>
<accession>A0ABU7GZX8</accession>
<evidence type="ECO:0000256" key="2">
    <source>
        <dbReference type="SAM" id="SignalP"/>
    </source>
</evidence>
<keyword evidence="5" id="KW-1185">Reference proteome</keyword>
<dbReference type="Proteomes" id="UP001337681">
    <property type="component" value="Unassembled WGS sequence"/>
</dbReference>
<dbReference type="EMBL" id="JAZDQU010000001">
    <property type="protein sequence ID" value="MEE1884629.1"/>
    <property type="molecule type" value="Genomic_DNA"/>
</dbReference>
<organism evidence="4 5">
    <name type="scientific">Pedobacter flavus</name>
    <dbReference type="NCBI Taxonomy" id="3113906"/>
    <lineage>
        <taxon>Bacteria</taxon>
        <taxon>Pseudomonadati</taxon>
        <taxon>Bacteroidota</taxon>
        <taxon>Sphingobacteriia</taxon>
        <taxon>Sphingobacteriales</taxon>
        <taxon>Sphingobacteriaceae</taxon>
        <taxon>Pedobacter</taxon>
    </lineage>
</organism>
<dbReference type="InterPro" id="IPR024370">
    <property type="entry name" value="PBP_domain"/>
</dbReference>
<evidence type="ECO:0000256" key="1">
    <source>
        <dbReference type="ARBA" id="ARBA00022729"/>
    </source>
</evidence>
<feature type="domain" description="PBP" evidence="3">
    <location>
        <begin position="29"/>
        <end position="276"/>
    </location>
</feature>
<protein>
    <submittedName>
        <fullName evidence="4">Substrate-binding domain-containing protein</fullName>
    </submittedName>
</protein>
<dbReference type="InterPro" id="IPR050811">
    <property type="entry name" value="Phosphate_ABC_transporter"/>
</dbReference>
<dbReference type="Pfam" id="PF12849">
    <property type="entry name" value="PBP_like_2"/>
    <property type="match status" value="1"/>
</dbReference>
<dbReference type="Gene3D" id="3.40.190.10">
    <property type="entry name" value="Periplasmic binding protein-like II"/>
    <property type="match status" value="2"/>
</dbReference>
<dbReference type="PANTHER" id="PTHR30570">
    <property type="entry name" value="PERIPLASMIC PHOSPHATE BINDING COMPONENT OF PHOSPHATE ABC TRANSPORTER"/>
    <property type="match status" value="1"/>
</dbReference>
<gene>
    <name evidence="4" type="ORF">VRU49_04255</name>
</gene>
<dbReference type="SUPFAM" id="SSF53850">
    <property type="entry name" value="Periplasmic binding protein-like II"/>
    <property type="match status" value="1"/>
</dbReference>
<sequence>MMMKFRNVYFLAILFLFACTEEPTNEIKETATSGNMKVLVDDSFADIIDEQIQVFTSDYPNANIVQIKGNEGNLMPTFLNDSTRYIILSRMLTEDEEKIYKNRKIPVNTDRIAIDGIALIAKSNSIDSNINVQELIDIMKGEGKNGKSLVFSSPYSSTLRYFKEMAGVDSLPKSNLFTLTNSTEVIDYVSKNQGYIGVVGLNWYIDQTTDGISNNPNIMLMNVKNLPGKKGDKKFYKPTQDNIISGIYPLLRNIYVINAEGRNGLGTGFATWLTSERGQLVFLKSGLGPHKLTPRTLNITNN</sequence>
<dbReference type="RefSeq" id="WP_330145542.1">
    <property type="nucleotide sequence ID" value="NZ_JAZDQU010000001.1"/>
</dbReference>
<dbReference type="PROSITE" id="PS51257">
    <property type="entry name" value="PROKAR_LIPOPROTEIN"/>
    <property type="match status" value="1"/>
</dbReference>
<evidence type="ECO:0000313" key="5">
    <source>
        <dbReference type="Proteomes" id="UP001337681"/>
    </source>
</evidence>
<comment type="caution">
    <text evidence="4">The sequence shown here is derived from an EMBL/GenBank/DDBJ whole genome shotgun (WGS) entry which is preliminary data.</text>
</comment>
<feature type="chain" id="PRO_5045530364" evidence="2">
    <location>
        <begin position="21"/>
        <end position="302"/>
    </location>
</feature>
<keyword evidence="1 2" id="KW-0732">Signal</keyword>